<dbReference type="EC" id="3.2.1.55" evidence="4"/>
<dbReference type="OrthoDB" id="9758333at2"/>
<organism evidence="9 10">
    <name type="scientific">Bythopirellula polymerisocia</name>
    <dbReference type="NCBI Taxonomy" id="2528003"/>
    <lineage>
        <taxon>Bacteria</taxon>
        <taxon>Pseudomonadati</taxon>
        <taxon>Planctomycetota</taxon>
        <taxon>Planctomycetia</taxon>
        <taxon>Pirellulales</taxon>
        <taxon>Lacipirellulaceae</taxon>
        <taxon>Bythopirellula</taxon>
    </lineage>
</organism>
<evidence type="ECO:0000313" key="10">
    <source>
        <dbReference type="Proteomes" id="UP000318437"/>
    </source>
</evidence>
<dbReference type="Gene3D" id="2.60.40.1180">
    <property type="entry name" value="Golgi alpha-mannosidase II"/>
    <property type="match status" value="1"/>
</dbReference>
<proteinExistence type="inferred from homology"/>
<dbReference type="Pfam" id="PF06964">
    <property type="entry name" value="Alpha-L-AF_C"/>
    <property type="match status" value="1"/>
</dbReference>
<dbReference type="RefSeq" id="WP_146448606.1">
    <property type="nucleotide sequence ID" value="NZ_SJPS01000001.1"/>
</dbReference>
<dbReference type="Pfam" id="PF22848">
    <property type="entry name" value="ASD1_dom"/>
    <property type="match status" value="1"/>
</dbReference>
<evidence type="ECO:0000256" key="5">
    <source>
        <dbReference type="ARBA" id="ARBA00022801"/>
    </source>
</evidence>
<protein>
    <recommendedName>
        <fullName evidence="4">non-reducing end alpha-L-arabinofuranosidase</fullName>
        <ecNumber evidence="4">3.2.1.55</ecNumber>
    </recommendedName>
</protein>
<dbReference type="InterPro" id="IPR055235">
    <property type="entry name" value="ASD1_cat"/>
</dbReference>
<name>A0A5C6D3P8_9BACT</name>
<dbReference type="InterPro" id="IPR013780">
    <property type="entry name" value="Glyco_hydro_b"/>
</dbReference>
<dbReference type="EMBL" id="SJPS01000001">
    <property type="protein sequence ID" value="TWU30401.1"/>
    <property type="molecule type" value="Genomic_DNA"/>
</dbReference>
<evidence type="ECO:0000256" key="4">
    <source>
        <dbReference type="ARBA" id="ARBA00012670"/>
    </source>
</evidence>
<reference evidence="9 10" key="1">
    <citation type="submission" date="2019-02" db="EMBL/GenBank/DDBJ databases">
        <title>Deep-cultivation of Planctomycetes and their phenomic and genomic characterization uncovers novel biology.</title>
        <authorList>
            <person name="Wiegand S."/>
            <person name="Jogler M."/>
            <person name="Boedeker C."/>
            <person name="Pinto D."/>
            <person name="Vollmers J."/>
            <person name="Rivas-Marin E."/>
            <person name="Kohn T."/>
            <person name="Peeters S.H."/>
            <person name="Heuer A."/>
            <person name="Rast P."/>
            <person name="Oberbeckmann S."/>
            <person name="Bunk B."/>
            <person name="Jeske O."/>
            <person name="Meyerdierks A."/>
            <person name="Storesund J.E."/>
            <person name="Kallscheuer N."/>
            <person name="Luecker S."/>
            <person name="Lage O.M."/>
            <person name="Pohl T."/>
            <person name="Merkel B.J."/>
            <person name="Hornburger P."/>
            <person name="Mueller R.-W."/>
            <person name="Bruemmer F."/>
            <person name="Labrenz M."/>
            <person name="Spormann A.M."/>
            <person name="Op Den Camp H."/>
            <person name="Overmann J."/>
            <person name="Amann R."/>
            <person name="Jetten M.S.M."/>
            <person name="Mascher T."/>
            <person name="Medema M.H."/>
            <person name="Devos D.P."/>
            <person name="Kaster A.-K."/>
            <person name="Ovreas L."/>
            <person name="Rohde M."/>
            <person name="Galperin M.Y."/>
            <person name="Jogler C."/>
        </authorList>
    </citation>
    <scope>NUCLEOTIDE SEQUENCE [LARGE SCALE GENOMIC DNA]</scope>
    <source>
        <strain evidence="9 10">Pla144</strain>
    </source>
</reference>
<evidence type="ECO:0000256" key="6">
    <source>
        <dbReference type="ARBA" id="ARBA00023277"/>
    </source>
</evidence>
<dbReference type="SUPFAM" id="SSF51445">
    <property type="entry name" value="(Trans)glycosidases"/>
    <property type="match status" value="1"/>
</dbReference>
<dbReference type="SMART" id="SM00813">
    <property type="entry name" value="Alpha-L-AF_C"/>
    <property type="match status" value="1"/>
</dbReference>
<dbReference type="GO" id="GO:0000272">
    <property type="term" value="P:polysaccharide catabolic process"/>
    <property type="evidence" value="ECO:0007669"/>
    <property type="project" value="TreeGrafter"/>
</dbReference>
<dbReference type="GO" id="GO:0046556">
    <property type="term" value="F:alpha-L-arabinofuranosidase activity"/>
    <property type="evidence" value="ECO:0007669"/>
    <property type="project" value="UniProtKB-EC"/>
</dbReference>
<evidence type="ECO:0000313" key="9">
    <source>
        <dbReference type="EMBL" id="TWU30401.1"/>
    </source>
</evidence>
<evidence type="ECO:0000259" key="8">
    <source>
        <dbReference type="SMART" id="SM00813"/>
    </source>
</evidence>
<sequence length="527" mass="58789">MPGKPNYLIRSDAIHFILALILFPQIVVAAQAATLSATATIQGDQEQGTISKHIYGHFMEHLGRCIYDGLWVGEDSSIPNTRGIRNDVIAALKELNCPNLRWPGGCFADDYHWRDGIGPRKERPKRINIHWGQVIETNAFGTHEFLDLCEIVGAEPYVAGNVGSGSPQEMRDWIEYMTFDGDSELANLRRANGREKPWKIPFFGVGNENWGCGGNMTPEFYADLYKRFATFCRDLSGNHLMRVACGPNGGNDHWTSVVFPRVSGQAEALSLHYYTLSAPWHDKLRATGFSEVQWFGILNSTLRMGDILDSTEAIMNATDPEKYRHLFVDEWGTWYREEEGTNPSVLFQQNSLRDALVAGLNFHIFQQHHERVKLCNIAQTVNVLQAMILTEGPKMLLTPTYHAFEMCKVHQDTKYLPVKLESPRYSLGSESIPAVSVSASRATDGTVYISLVNTHALESVDLKCQLADIDASQVAGRVLTADALDAHNTFDQPNRVEPSEFSDCSISATTLNTTLPPHSLVVLTLSK</sequence>
<comment type="subunit">
    <text evidence="3">Homohexamer; trimer of dimers.</text>
</comment>
<evidence type="ECO:0000256" key="3">
    <source>
        <dbReference type="ARBA" id="ARBA00011165"/>
    </source>
</evidence>
<dbReference type="InterPro" id="IPR010720">
    <property type="entry name" value="Alpha-L-AF_C"/>
</dbReference>
<accession>A0A5C6D3P8</accession>
<keyword evidence="10" id="KW-1185">Reference proteome</keyword>
<evidence type="ECO:0000256" key="1">
    <source>
        <dbReference type="ARBA" id="ARBA00001462"/>
    </source>
</evidence>
<dbReference type="PANTHER" id="PTHR43576:SF2">
    <property type="entry name" value="INTRACELLULAR EXO-ALPHA-L-ARABINOFURANOSIDASE 2"/>
    <property type="match status" value="1"/>
</dbReference>
<keyword evidence="7 9" id="KW-0326">Glycosidase</keyword>
<dbReference type="Gene3D" id="3.20.20.80">
    <property type="entry name" value="Glycosidases"/>
    <property type="match status" value="1"/>
</dbReference>
<dbReference type="Proteomes" id="UP000318437">
    <property type="component" value="Unassembled WGS sequence"/>
</dbReference>
<feature type="domain" description="Alpha-L-arabinofuranosidase C-terminal" evidence="8">
    <location>
        <begin position="329"/>
        <end position="519"/>
    </location>
</feature>
<comment type="caution">
    <text evidence="9">The sequence shown here is derived from an EMBL/GenBank/DDBJ whole genome shotgun (WGS) entry which is preliminary data.</text>
</comment>
<evidence type="ECO:0000256" key="2">
    <source>
        <dbReference type="ARBA" id="ARBA00007186"/>
    </source>
</evidence>
<keyword evidence="5 9" id="KW-0378">Hydrolase</keyword>
<dbReference type="SUPFAM" id="SSF51011">
    <property type="entry name" value="Glycosyl hydrolase domain"/>
    <property type="match status" value="1"/>
</dbReference>
<gene>
    <name evidence="9" type="primary">abf2</name>
    <name evidence="9" type="ORF">Pla144_11870</name>
</gene>
<dbReference type="AlphaFoldDB" id="A0A5C6D3P8"/>
<dbReference type="PANTHER" id="PTHR43576">
    <property type="entry name" value="ALPHA-L-ARABINOFURANOSIDASE C-RELATED"/>
    <property type="match status" value="1"/>
</dbReference>
<comment type="catalytic activity">
    <reaction evidence="1">
        <text>Hydrolysis of terminal non-reducing alpha-L-arabinofuranoside residues in alpha-L-arabinosides.</text>
        <dbReference type="EC" id="3.2.1.55"/>
    </reaction>
</comment>
<dbReference type="InterPro" id="IPR017853">
    <property type="entry name" value="GH"/>
</dbReference>
<comment type="similarity">
    <text evidence="2">Belongs to the glycosyl hydrolase 51 family.</text>
</comment>
<keyword evidence="6" id="KW-0119">Carbohydrate metabolism</keyword>
<dbReference type="GO" id="GO:0046373">
    <property type="term" value="P:L-arabinose metabolic process"/>
    <property type="evidence" value="ECO:0007669"/>
    <property type="project" value="InterPro"/>
</dbReference>
<evidence type="ECO:0000256" key="7">
    <source>
        <dbReference type="ARBA" id="ARBA00023295"/>
    </source>
</evidence>